<reference evidence="2 3" key="1">
    <citation type="submission" date="2023-01" db="EMBL/GenBank/DDBJ databases">
        <title>Analysis of 21 Apiospora genomes using comparative genomics revels a genus with tremendous synthesis potential of carbohydrate active enzymes and secondary metabolites.</title>
        <authorList>
            <person name="Sorensen T."/>
        </authorList>
    </citation>
    <scope>NUCLEOTIDE SEQUENCE [LARGE SCALE GENOMIC DNA]</scope>
    <source>
        <strain evidence="2 3">CBS 117206</strain>
    </source>
</reference>
<organism evidence="2 3">
    <name type="scientific">Apiospora kogelbergensis</name>
    <dbReference type="NCBI Taxonomy" id="1337665"/>
    <lineage>
        <taxon>Eukaryota</taxon>
        <taxon>Fungi</taxon>
        <taxon>Dikarya</taxon>
        <taxon>Ascomycota</taxon>
        <taxon>Pezizomycotina</taxon>
        <taxon>Sordariomycetes</taxon>
        <taxon>Xylariomycetidae</taxon>
        <taxon>Amphisphaeriales</taxon>
        <taxon>Apiosporaceae</taxon>
        <taxon>Apiospora</taxon>
    </lineage>
</organism>
<keyword evidence="1" id="KW-1133">Transmembrane helix</keyword>
<keyword evidence="3" id="KW-1185">Reference proteome</keyword>
<keyword evidence="1" id="KW-0472">Membrane</keyword>
<keyword evidence="1" id="KW-0812">Transmembrane</keyword>
<proteinExistence type="predicted"/>
<dbReference type="Proteomes" id="UP001392437">
    <property type="component" value="Unassembled WGS sequence"/>
</dbReference>
<protein>
    <submittedName>
        <fullName evidence="2">Uncharacterized protein</fullName>
    </submittedName>
</protein>
<comment type="caution">
    <text evidence="2">The sequence shown here is derived from an EMBL/GenBank/DDBJ whole genome shotgun (WGS) entry which is preliminary data.</text>
</comment>
<evidence type="ECO:0000313" key="3">
    <source>
        <dbReference type="Proteomes" id="UP001392437"/>
    </source>
</evidence>
<evidence type="ECO:0000313" key="2">
    <source>
        <dbReference type="EMBL" id="KAK8096825.1"/>
    </source>
</evidence>
<gene>
    <name evidence="2" type="ORF">PG999_012769</name>
</gene>
<name>A0AAW0Q9G9_9PEZI</name>
<dbReference type="AlphaFoldDB" id="A0AAW0Q9G9"/>
<evidence type="ECO:0000256" key="1">
    <source>
        <dbReference type="SAM" id="Phobius"/>
    </source>
</evidence>
<sequence>MAVVPMMSVMSVMPVMPVVPVVAVVAARVGDLPTGRYVITDFSRHLGGFDFERSGRYAL</sequence>
<dbReference type="EMBL" id="JAQQWP010000010">
    <property type="protein sequence ID" value="KAK8096825.1"/>
    <property type="molecule type" value="Genomic_DNA"/>
</dbReference>
<feature type="transmembrane region" description="Helical" evidence="1">
    <location>
        <begin position="6"/>
        <end position="27"/>
    </location>
</feature>
<accession>A0AAW0Q9G9</accession>